<reference evidence="2" key="1">
    <citation type="submission" date="2024-06" db="EMBL/GenBank/DDBJ databases">
        <title>Complete genome of Salinicola endophyticus HNIBRBA4755.</title>
        <authorList>
            <person name="Shin S.Y."/>
            <person name="Kang H."/>
            <person name="Song J."/>
        </authorList>
    </citation>
    <scope>NUCLEOTIDE SEQUENCE</scope>
    <source>
        <strain evidence="2">HNIBRBA4755</strain>
    </source>
</reference>
<accession>A0AB74UBL3</accession>
<dbReference type="Pfam" id="PF12802">
    <property type="entry name" value="MarR_2"/>
    <property type="match status" value="1"/>
</dbReference>
<dbReference type="PANTHER" id="PTHR33164">
    <property type="entry name" value="TRANSCRIPTIONAL REGULATOR, MARR FAMILY"/>
    <property type="match status" value="1"/>
</dbReference>
<dbReference type="AlphaFoldDB" id="A0AB74UBL3"/>
<dbReference type="InterPro" id="IPR036388">
    <property type="entry name" value="WH-like_DNA-bd_sf"/>
</dbReference>
<dbReference type="Gene3D" id="1.10.10.10">
    <property type="entry name" value="Winged helix-like DNA-binding domain superfamily/Winged helix DNA-binding domain"/>
    <property type="match status" value="1"/>
</dbReference>
<dbReference type="EMBL" id="CP159578">
    <property type="protein sequence ID" value="XCJ80367.1"/>
    <property type="molecule type" value="Genomic_DNA"/>
</dbReference>
<evidence type="ECO:0000259" key="1">
    <source>
        <dbReference type="PROSITE" id="PS50995"/>
    </source>
</evidence>
<proteinExistence type="predicted"/>
<feature type="domain" description="HTH marR-type" evidence="1">
    <location>
        <begin position="14"/>
        <end position="150"/>
    </location>
</feature>
<dbReference type="InterPro" id="IPR000835">
    <property type="entry name" value="HTH_MarR-typ"/>
</dbReference>
<organism evidence="2">
    <name type="scientific">Salinicola endophyticus</name>
    <dbReference type="NCBI Taxonomy" id="1949083"/>
    <lineage>
        <taxon>Bacteria</taxon>
        <taxon>Pseudomonadati</taxon>
        <taxon>Pseudomonadota</taxon>
        <taxon>Gammaproteobacteria</taxon>
        <taxon>Oceanospirillales</taxon>
        <taxon>Halomonadaceae</taxon>
        <taxon>Salinicola</taxon>
    </lineage>
</organism>
<name>A0AB74UBL3_9GAMM</name>
<dbReference type="SUPFAM" id="SSF46785">
    <property type="entry name" value="Winged helix' DNA-binding domain"/>
    <property type="match status" value="1"/>
</dbReference>
<dbReference type="InterPro" id="IPR036390">
    <property type="entry name" value="WH_DNA-bd_sf"/>
</dbReference>
<dbReference type="SMART" id="SM00347">
    <property type="entry name" value="HTH_MARR"/>
    <property type="match status" value="1"/>
</dbReference>
<dbReference type="RefSeq" id="WP_353981194.1">
    <property type="nucleotide sequence ID" value="NZ_CP159578.1"/>
</dbReference>
<dbReference type="GO" id="GO:0003700">
    <property type="term" value="F:DNA-binding transcription factor activity"/>
    <property type="evidence" value="ECO:0007669"/>
    <property type="project" value="InterPro"/>
</dbReference>
<dbReference type="GO" id="GO:0006950">
    <property type="term" value="P:response to stress"/>
    <property type="evidence" value="ECO:0007669"/>
    <property type="project" value="TreeGrafter"/>
</dbReference>
<sequence length="152" mass="17104">MTSDASVSPDSLDQSRLTRLLGFRITRAELRIRRLFLECMARFELKPVDYSLLVLVDANPGVNQRQLAEALDVSPPNLAIVVSRLMKRELLRQVRGKQDRRMQHLHLTAAGKQLLDETELAVNEMEARLLDSLGPTHGEAMLAALARLEHLA</sequence>
<gene>
    <name evidence="2" type="ORF">ABV408_04145</name>
</gene>
<evidence type="ECO:0000313" key="2">
    <source>
        <dbReference type="EMBL" id="XCJ80367.1"/>
    </source>
</evidence>
<dbReference type="PANTHER" id="PTHR33164:SF57">
    <property type="entry name" value="MARR-FAMILY TRANSCRIPTIONAL REGULATOR"/>
    <property type="match status" value="1"/>
</dbReference>
<protein>
    <submittedName>
        <fullName evidence="2">MarR family transcriptional regulator</fullName>
    </submittedName>
</protein>
<dbReference type="InterPro" id="IPR039422">
    <property type="entry name" value="MarR/SlyA-like"/>
</dbReference>
<dbReference type="PROSITE" id="PS50995">
    <property type="entry name" value="HTH_MARR_2"/>
    <property type="match status" value="1"/>
</dbReference>